<reference evidence="2 3" key="1">
    <citation type="submission" date="2019-07" db="EMBL/GenBank/DDBJ databases">
        <authorList>
            <person name="Zhu P."/>
        </authorList>
    </citation>
    <scope>NUCLEOTIDE SEQUENCE [LARGE SCALE GENOMIC DNA]</scope>
    <source>
        <strain evidence="2 3">SSL-25</strain>
    </source>
</reference>
<feature type="compositionally biased region" description="Basic residues" evidence="1">
    <location>
        <begin position="75"/>
        <end position="84"/>
    </location>
</feature>
<organism evidence="2 3">
    <name type="scientific">Streptomyces qinzhouensis</name>
    <dbReference type="NCBI Taxonomy" id="2599401"/>
    <lineage>
        <taxon>Bacteria</taxon>
        <taxon>Bacillati</taxon>
        <taxon>Actinomycetota</taxon>
        <taxon>Actinomycetes</taxon>
        <taxon>Kitasatosporales</taxon>
        <taxon>Streptomycetaceae</taxon>
        <taxon>Streptomyces</taxon>
    </lineage>
</organism>
<name>A0A5B8J8N1_9ACTN</name>
<accession>A0A5B8J8N1</accession>
<proteinExistence type="predicted"/>
<evidence type="ECO:0000256" key="1">
    <source>
        <dbReference type="SAM" id="MobiDB-lite"/>
    </source>
</evidence>
<dbReference type="KEGG" id="sqz:FQU76_09815"/>
<feature type="compositionally biased region" description="Low complexity" evidence="1">
    <location>
        <begin position="45"/>
        <end position="74"/>
    </location>
</feature>
<evidence type="ECO:0000313" key="3">
    <source>
        <dbReference type="Proteomes" id="UP000320580"/>
    </source>
</evidence>
<feature type="compositionally biased region" description="Basic and acidic residues" evidence="1">
    <location>
        <begin position="8"/>
        <end position="19"/>
    </location>
</feature>
<dbReference type="AlphaFoldDB" id="A0A5B8J8N1"/>
<protein>
    <submittedName>
        <fullName evidence="2">Uncharacterized protein</fullName>
    </submittedName>
</protein>
<keyword evidence="3" id="KW-1185">Reference proteome</keyword>
<dbReference type="Proteomes" id="UP000320580">
    <property type="component" value="Chromosome"/>
</dbReference>
<feature type="region of interest" description="Disordered" evidence="1">
    <location>
        <begin position="1"/>
        <end position="99"/>
    </location>
</feature>
<dbReference type="EMBL" id="CP042266">
    <property type="protein sequence ID" value="QDY76784.1"/>
    <property type="molecule type" value="Genomic_DNA"/>
</dbReference>
<gene>
    <name evidence="2" type="ORF">FQU76_09815</name>
</gene>
<sequence>MYSAKRNRPADKWVGRDTPHLAVPRSRGENRRPPAVRPRPRAARPARAPVLSPGAPEARPGGPRGRVALPGRAAPVRRRPRGAGRRLGAVGPWGRSGARFFTGPVRIGADSLRAQG</sequence>
<evidence type="ECO:0000313" key="2">
    <source>
        <dbReference type="EMBL" id="QDY76784.1"/>
    </source>
</evidence>